<evidence type="ECO:0000256" key="3">
    <source>
        <dbReference type="SAM" id="MobiDB-lite"/>
    </source>
</evidence>
<feature type="region of interest" description="Disordered" evidence="3">
    <location>
        <begin position="1"/>
        <end position="21"/>
    </location>
</feature>
<dbReference type="SUPFAM" id="SSF46689">
    <property type="entry name" value="Homeodomain-like"/>
    <property type="match status" value="1"/>
</dbReference>
<dbReference type="Pfam" id="PF17940">
    <property type="entry name" value="TetR_C_31"/>
    <property type="match status" value="1"/>
</dbReference>
<evidence type="ECO:0000259" key="4">
    <source>
        <dbReference type="PROSITE" id="PS50977"/>
    </source>
</evidence>
<sequence>MTDLAPPSIAPARDKAPAKGNRREELAQAALEVLGEYGSRGFTHRALDRHLGLPEGTTSAYFRRREDLVAMAIRTVFARDAQQMDQIVDRIETLCGDAPSVEVVAQCCFEMWQFVAAQARGTFVLARYECFLMARRDPELMQLVENVMLARQNRWEPIFARLGAANPAGSARQIGLLLRSLFFSEIFFPACLNRAEPPIDLDMFIREIRNYI</sequence>
<evidence type="ECO:0000256" key="1">
    <source>
        <dbReference type="ARBA" id="ARBA00023125"/>
    </source>
</evidence>
<dbReference type="EMBL" id="CP117417">
    <property type="protein sequence ID" value="WCT76724.1"/>
    <property type="molecule type" value="Genomic_DNA"/>
</dbReference>
<organism evidence="5 6">
    <name type="scientific">Novosphingobium humi</name>
    <dbReference type="NCBI Taxonomy" id="2282397"/>
    <lineage>
        <taxon>Bacteria</taxon>
        <taxon>Pseudomonadati</taxon>
        <taxon>Pseudomonadota</taxon>
        <taxon>Alphaproteobacteria</taxon>
        <taxon>Sphingomonadales</taxon>
        <taxon>Sphingomonadaceae</taxon>
        <taxon>Novosphingobium</taxon>
    </lineage>
</organism>
<dbReference type="InterPro" id="IPR041583">
    <property type="entry name" value="TetR_C_31"/>
</dbReference>
<feature type="DNA-binding region" description="H-T-H motif" evidence="2">
    <location>
        <begin position="43"/>
        <end position="62"/>
    </location>
</feature>
<proteinExistence type="predicted"/>
<gene>
    <name evidence="5" type="ORF">PQ457_12405</name>
</gene>
<evidence type="ECO:0000256" key="2">
    <source>
        <dbReference type="PROSITE-ProRule" id="PRU00335"/>
    </source>
</evidence>
<dbReference type="PROSITE" id="PS50977">
    <property type="entry name" value="HTH_TETR_2"/>
    <property type="match status" value="1"/>
</dbReference>
<feature type="compositionally biased region" description="Basic and acidic residues" evidence="3">
    <location>
        <begin position="12"/>
        <end position="21"/>
    </location>
</feature>
<keyword evidence="1 2" id="KW-0238">DNA-binding</keyword>
<feature type="domain" description="HTH tetR-type" evidence="4">
    <location>
        <begin position="20"/>
        <end position="80"/>
    </location>
</feature>
<accession>A0ABY7TX80</accession>
<keyword evidence="6" id="KW-1185">Reference proteome</keyword>
<dbReference type="Proteomes" id="UP001218231">
    <property type="component" value="Chromosome"/>
</dbReference>
<dbReference type="InterPro" id="IPR001647">
    <property type="entry name" value="HTH_TetR"/>
</dbReference>
<dbReference type="Gene3D" id="1.10.357.10">
    <property type="entry name" value="Tetracycline Repressor, domain 2"/>
    <property type="match status" value="1"/>
</dbReference>
<evidence type="ECO:0000313" key="6">
    <source>
        <dbReference type="Proteomes" id="UP001218231"/>
    </source>
</evidence>
<protein>
    <recommendedName>
        <fullName evidence="4">HTH tetR-type domain-containing protein</fullName>
    </recommendedName>
</protein>
<name>A0ABY7TX80_9SPHN</name>
<dbReference type="InterPro" id="IPR009057">
    <property type="entry name" value="Homeodomain-like_sf"/>
</dbReference>
<evidence type="ECO:0000313" key="5">
    <source>
        <dbReference type="EMBL" id="WCT76724.1"/>
    </source>
</evidence>
<reference evidence="5 6" key="1">
    <citation type="submission" date="2023-02" db="EMBL/GenBank/DDBJ databases">
        <title>Genome sequence of Novosphingobium humi KACC 19094.</title>
        <authorList>
            <person name="Kim S."/>
            <person name="Heo J."/>
            <person name="Kwon S.-W."/>
        </authorList>
    </citation>
    <scope>NUCLEOTIDE SEQUENCE [LARGE SCALE GENOMIC DNA]</scope>
    <source>
        <strain evidence="5 6">KACC 19094</strain>
    </source>
</reference>
<dbReference type="RefSeq" id="WP_273617130.1">
    <property type="nucleotide sequence ID" value="NZ_CP103868.1"/>
</dbReference>